<evidence type="ECO:0000256" key="6">
    <source>
        <dbReference type="PROSITE-ProRule" id="PRU01240"/>
    </source>
</evidence>
<dbReference type="InterPro" id="IPR000209">
    <property type="entry name" value="Peptidase_S8/S53_dom"/>
</dbReference>
<dbReference type="Pfam" id="PF00082">
    <property type="entry name" value="Peptidase_S8"/>
    <property type="match status" value="1"/>
</dbReference>
<keyword evidence="5 6" id="KW-0720">Serine protease</keyword>
<feature type="active site" description="Charge relay system" evidence="6">
    <location>
        <position position="147"/>
    </location>
</feature>
<evidence type="ECO:0000256" key="1">
    <source>
        <dbReference type="ARBA" id="ARBA00011073"/>
    </source>
</evidence>
<keyword evidence="3" id="KW-0479">Metal-binding</keyword>
<dbReference type="PANTHER" id="PTHR43806:SF11">
    <property type="entry name" value="CEREVISIN-RELATED"/>
    <property type="match status" value="1"/>
</dbReference>
<dbReference type="InterPro" id="IPR015500">
    <property type="entry name" value="Peptidase_S8_subtilisin-rel"/>
</dbReference>
<keyword evidence="4 6" id="KW-0378">Hydrolase</keyword>
<reference evidence="9 10" key="1">
    <citation type="submission" date="2020-08" db="EMBL/GenBank/DDBJ databases">
        <title>Genomic Encyclopedia of Type Strains, Phase III (KMG-III): the genomes of soil and plant-associated and newly described type strains.</title>
        <authorList>
            <person name="Whitman W."/>
        </authorList>
    </citation>
    <scope>NUCLEOTIDE SEQUENCE [LARGE SCALE GENOMIC DNA]</scope>
    <source>
        <strain evidence="9 10">CECT 5862</strain>
    </source>
</reference>
<dbReference type="InterPro" id="IPR023828">
    <property type="entry name" value="Peptidase_S8_Ser-AS"/>
</dbReference>
<feature type="active site" description="Charge relay system" evidence="6">
    <location>
        <position position="331"/>
    </location>
</feature>
<comment type="similarity">
    <text evidence="1 6 7">Belongs to the peptidase S8 family.</text>
</comment>
<dbReference type="InterPro" id="IPR022398">
    <property type="entry name" value="Peptidase_S8_His-AS"/>
</dbReference>
<evidence type="ECO:0000256" key="4">
    <source>
        <dbReference type="ARBA" id="ARBA00022801"/>
    </source>
</evidence>
<protein>
    <submittedName>
        <fullName evidence="9">Subtilisin family serine protease</fullName>
    </submittedName>
</protein>
<feature type="active site" description="Charge relay system" evidence="6">
    <location>
        <position position="176"/>
    </location>
</feature>
<evidence type="ECO:0000313" key="9">
    <source>
        <dbReference type="EMBL" id="MBB3109210.1"/>
    </source>
</evidence>
<dbReference type="SUPFAM" id="SSF52743">
    <property type="entry name" value="Subtilisin-like"/>
    <property type="match status" value="1"/>
</dbReference>
<evidence type="ECO:0000256" key="5">
    <source>
        <dbReference type="ARBA" id="ARBA00022825"/>
    </source>
</evidence>
<keyword evidence="10" id="KW-1185">Reference proteome</keyword>
<dbReference type="PROSITE" id="PS00138">
    <property type="entry name" value="SUBTILASE_SER"/>
    <property type="match status" value="1"/>
</dbReference>
<organism evidence="9 10">
    <name type="scientific">Paenibacillus phyllosphaerae</name>
    <dbReference type="NCBI Taxonomy" id="274593"/>
    <lineage>
        <taxon>Bacteria</taxon>
        <taxon>Bacillati</taxon>
        <taxon>Bacillota</taxon>
        <taxon>Bacilli</taxon>
        <taxon>Bacillales</taxon>
        <taxon>Paenibacillaceae</taxon>
        <taxon>Paenibacillus</taxon>
    </lineage>
</organism>
<keyword evidence="2 6" id="KW-0645">Protease</keyword>
<dbReference type="PROSITE" id="PS00137">
    <property type="entry name" value="SUBTILASE_HIS"/>
    <property type="match status" value="1"/>
</dbReference>
<dbReference type="Gene3D" id="3.40.50.200">
    <property type="entry name" value="Peptidase S8/S53 domain"/>
    <property type="match status" value="1"/>
</dbReference>
<gene>
    <name evidence="9" type="ORF">FHS18_001262</name>
</gene>
<comment type="caution">
    <text evidence="9">The sequence shown here is derived from an EMBL/GenBank/DDBJ whole genome shotgun (WGS) entry which is preliminary data.</text>
</comment>
<dbReference type="GO" id="GO:0006508">
    <property type="term" value="P:proteolysis"/>
    <property type="evidence" value="ECO:0007669"/>
    <property type="project" value="UniProtKB-KW"/>
</dbReference>
<accession>A0A7W5FLG9</accession>
<dbReference type="AlphaFoldDB" id="A0A7W5FLG9"/>
<proteinExistence type="inferred from homology"/>
<dbReference type="InterPro" id="IPR023827">
    <property type="entry name" value="Peptidase_S8_Asp-AS"/>
</dbReference>
<name>A0A7W5FLG9_9BACL</name>
<dbReference type="CDD" id="cd07477">
    <property type="entry name" value="Peptidases_S8_Subtilisin_subset"/>
    <property type="match status" value="1"/>
</dbReference>
<dbReference type="PROSITE" id="PS00136">
    <property type="entry name" value="SUBTILASE_ASP"/>
    <property type="match status" value="1"/>
</dbReference>
<dbReference type="InterPro" id="IPR034202">
    <property type="entry name" value="Subtilisin_Carlsberg-like"/>
</dbReference>
<dbReference type="GO" id="GO:0046872">
    <property type="term" value="F:metal ion binding"/>
    <property type="evidence" value="ECO:0007669"/>
    <property type="project" value="UniProtKB-KW"/>
</dbReference>
<dbReference type="Proteomes" id="UP000570361">
    <property type="component" value="Unassembled WGS sequence"/>
</dbReference>
<evidence type="ECO:0000256" key="2">
    <source>
        <dbReference type="ARBA" id="ARBA00022670"/>
    </source>
</evidence>
<evidence type="ECO:0000256" key="3">
    <source>
        <dbReference type="ARBA" id="ARBA00022723"/>
    </source>
</evidence>
<dbReference type="PROSITE" id="PS51892">
    <property type="entry name" value="SUBTILASE"/>
    <property type="match status" value="1"/>
</dbReference>
<feature type="domain" description="Peptidase S8/S53" evidence="8">
    <location>
        <begin position="138"/>
        <end position="378"/>
    </location>
</feature>
<dbReference type="PANTHER" id="PTHR43806">
    <property type="entry name" value="PEPTIDASE S8"/>
    <property type="match status" value="1"/>
</dbReference>
<dbReference type="GO" id="GO:0004252">
    <property type="term" value="F:serine-type endopeptidase activity"/>
    <property type="evidence" value="ECO:0007669"/>
    <property type="project" value="UniProtKB-UniRule"/>
</dbReference>
<dbReference type="InterPro" id="IPR036852">
    <property type="entry name" value="Peptidase_S8/S53_dom_sf"/>
</dbReference>
<dbReference type="InterPro" id="IPR050131">
    <property type="entry name" value="Peptidase_S8_subtilisin-like"/>
</dbReference>
<dbReference type="RefSeq" id="WP_183598068.1">
    <property type="nucleotide sequence ID" value="NZ_JACHXK010000002.1"/>
</dbReference>
<dbReference type="EMBL" id="JACHXK010000002">
    <property type="protein sequence ID" value="MBB3109210.1"/>
    <property type="molecule type" value="Genomic_DNA"/>
</dbReference>
<sequence length="407" mass="42816">MPSIERLLRKCATGGTACRASRHLIMFRNAGIYDRCLQELKKAGIQPAKSVAHHKLIAFHLNTAHMKRFRALLAHPDVHAIERDRTVSAHPGVPAARHVPNSNKRGQRQAAINAACPANAPWDVCQVQAPSLWPITRGSGVRVAILDTGIGPHPDLRVAGGVNTITGGSYRDNNGHGTHIAGTVAGLGTNGQQLGVAPNVSLYAVKVLDSNGTGYISDIVEGIHWCIRHKIKVINMSFGLQANSTILHAAIKLAYRSGIVLVASAGNSGPNNAALDAPARYPETIAVAASTRTYKIASYSSRGSGVDVAAPGTNIRSTWIGGGFKLLSGTSMASPHVTGGAALLRSRFAHLTPAEVASRLKKSARHLVGFSARSQGSGLIQLKRAATVTGTSIVSARARKSRKTSAK</sequence>
<dbReference type="PRINTS" id="PR00723">
    <property type="entry name" value="SUBTILISIN"/>
</dbReference>
<evidence type="ECO:0000259" key="8">
    <source>
        <dbReference type="Pfam" id="PF00082"/>
    </source>
</evidence>
<evidence type="ECO:0000256" key="7">
    <source>
        <dbReference type="RuleBase" id="RU003355"/>
    </source>
</evidence>
<evidence type="ECO:0000313" key="10">
    <source>
        <dbReference type="Proteomes" id="UP000570361"/>
    </source>
</evidence>